<feature type="compositionally biased region" description="Low complexity" evidence="7">
    <location>
        <begin position="167"/>
        <end position="178"/>
    </location>
</feature>
<evidence type="ECO:0000256" key="3">
    <source>
        <dbReference type="ARBA" id="ARBA00023015"/>
    </source>
</evidence>
<reference evidence="10 11" key="1">
    <citation type="journal article" date="2015" name="Proc. Natl. Acad. Sci. U.S.A.">
        <title>The resurrection genome of Boea hygrometrica: A blueprint for survival of dehydration.</title>
        <authorList>
            <person name="Xiao L."/>
            <person name="Yang G."/>
            <person name="Zhang L."/>
            <person name="Yang X."/>
            <person name="Zhao S."/>
            <person name="Ji Z."/>
            <person name="Zhou Q."/>
            <person name="Hu M."/>
            <person name="Wang Y."/>
            <person name="Chen M."/>
            <person name="Xu Y."/>
            <person name="Jin H."/>
            <person name="Xiao X."/>
            <person name="Hu G."/>
            <person name="Bao F."/>
            <person name="Hu Y."/>
            <person name="Wan P."/>
            <person name="Li L."/>
            <person name="Deng X."/>
            <person name="Kuang T."/>
            <person name="Xiang C."/>
            <person name="Zhu J.K."/>
            <person name="Oliver M.J."/>
            <person name="He Y."/>
        </authorList>
    </citation>
    <scope>NUCLEOTIDE SEQUENCE [LARGE SCALE GENOMIC DNA]</scope>
    <source>
        <strain evidence="11">cv. XS01</strain>
    </source>
</reference>
<evidence type="ECO:0000256" key="6">
    <source>
        <dbReference type="ARBA" id="ARBA00023242"/>
    </source>
</evidence>
<feature type="domain" description="Myb-like" evidence="8">
    <location>
        <begin position="88"/>
        <end position="138"/>
    </location>
</feature>
<dbReference type="FunFam" id="1.10.10.60:FF:000344">
    <property type="entry name" value="Transcription factor MYB44"/>
    <property type="match status" value="1"/>
</dbReference>
<keyword evidence="11" id="KW-1185">Reference proteome</keyword>
<protein>
    <submittedName>
        <fullName evidence="10">Myb-related protein 315</fullName>
    </submittedName>
</protein>
<dbReference type="Pfam" id="PF00249">
    <property type="entry name" value="Myb_DNA-binding"/>
    <property type="match status" value="2"/>
</dbReference>
<dbReference type="GO" id="GO:0000981">
    <property type="term" value="F:DNA-binding transcription factor activity, RNA polymerase II-specific"/>
    <property type="evidence" value="ECO:0007669"/>
    <property type="project" value="TreeGrafter"/>
</dbReference>
<dbReference type="EMBL" id="KV017232">
    <property type="protein sequence ID" value="KZV18726.1"/>
    <property type="molecule type" value="Genomic_DNA"/>
</dbReference>
<feature type="domain" description="HTH myb-type" evidence="9">
    <location>
        <begin position="38"/>
        <end position="87"/>
    </location>
</feature>
<dbReference type="PROSITE" id="PS51294">
    <property type="entry name" value="HTH_MYB"/>
    <property type="match status" value="2"/>
</dbReference>
<feature type="region of interest" description="Disordered" evidence="7">
    <location>
        <begin position="149"/>
        <end position="190"/>
    </location>
</feature>
<dbReference type="GO" id="GO:0005634">
    <property type="term" value="C:nucleus"/>
    <property type="evidence" value="ECO:0007669"/>
    <property type="project" value="UniProtKB-SubCell"/>
</dbReference>
<keyword evidence="2" id="KW-0677">Repeat</keyword>
<dbReference type="PROSITE" id="PS50090">
    <property type="entry name" value="MYB_LIKE"/>
    <property type="match status" value="2"/>
</dbReference>
<keyword evidence="5" id="KW-0804">Transcription</keyword>
<evidence type="ECO:0000256" key="2">
    <source>
        <dbReference type="ARBA" id="ARBA00022737"/>
    </source>
</evidence>
<comment type="subcellular location">
    <subcellularLocation>
        <location evidence="1">Nucleus</location>
    </subcellularLocation>
</comment>
<feature type="domain" description="HTH myb-type" evidence="9">
    <location>
        <begin position="88"/>
        <end position="142"/>
    </location>
</feature>
<sequence>MENDEQEGGQVAVAIADGEEDDSTALDGGGRVGKRSLDRVKGPWSQDEDAMLSQLVSNFGARNWSLIARGIPGRSGKSCRLRWCNQLDPAVKRKPFTDEEDHIILQAHTIHGNKWASIARLLPGRTDNAIKNHWNSTLKRRCMDLVKPKLESSNKTEDTSLERSKASSSEETPSCEETNFPKSNEAKDVIPPEQIDASSHGLEKDQPESAAQLLVKSFIPPTLFRPVPRISAFSVYNLFESLENSGHLNQTLRQEISIFNLSESAYGDHLIPHQCGHGCCESPSGAVSKVSSLLGMEFIDYEESPCFTRHELASLAADISNVAWRKSGLDSSGVKPMDNAANGLTCSGDS</sequence>
<dbReference type="CDD" id="cd00167">
    <property type="entry name" value="SANT"/>
    <property type="match status" value="2"/>
</dbReference>
<feature type="compositionally biased region" description="Basic and acidic residues" evidence="7">
    <location>
        <begin position="149"/>
        <end position="165"/>
    </location>
</feature>
<feature type="region of interest" description="Disordered" evidence="7">
    <location>
        <begin position="1"/>
        <end position="43"/>
    </location>
</feature>
<dbReference type="InterPro" id="IPR009057">
    <property type="entry name" value="Homeodomain-like_sf"/>
</dbReference>
<feature type="domain" description="Myb-like" evidence="8">
    <location>
        <begin position="36"/>
        <end position="87"/>
    </location>
</feature>
<dbReference type="Proteomes" id="UP000250235">
    <property type="component" value="Unassembled WGS sequence"/>
</dbReference>
<evidence type="ECO:0000256" key="4">
    <source>
        <dbReference type="ARBA" id="ARBA00023125"/>
    </source>
</evidence>
<keyword evidence="6" id="KW-0539">Nucleus</keyword>
<evidence type="ECO:0000256" key="5">
    <source>
        <dbReference type="ARBA" id="ARBA00023163"/>
    </source>
</evidence>
<proteinExistence type="predicted"/>
<dbReference type="SMART" id="SM00717">
    <property type="entry name" value="SANT"/>
    <property type="match status" value="2"/>
</dbReference>
<dbReference type="OrthoDB" id="2143914at2759"/>
<dbReference type="AlphaFoldDB" id="A0A2Z7AHZ5"/>
<dbReference type="SUPFAM" id="SSF46689">
    <property type="entry name" value="Homeodomain-like"/>
    <property type="match status" value="1"/>
</dbReference>
<dbReference type="InterPro" id="IPR001005">
    <property type="entry name" value="SANT/Myb"/>
</dbReference>
<dbReference type="Gene3D" id="1.10.10.60">
    <property type="entry name" value="Homeodomain-like"/>
    <property type="match status" value="2"/>
</dbReference>
<evidence type="ECO:0000256" key="1">
    <source>
        <dbReference type="ARBA" id="ARBA00004123"/>
    </source>
</evidence>
<dbReference type="InterPro" id="IPR050560">
    <property type="entry name" value="MYB_TF"/>
</dbReference>
<keyword evidence="3" id="KW-0805">Transcription regulation</keyword>
<dbReference type="InterPro" id="IPR017930">
    <property type="entry name" value="Myb_dom"/>
</dbReference>
<evidence type="ECO:0000313" key="10">
    <source>
        <dbReference type="EMBL" id="KZV18726.1"/>
    </source>
</evidence>
<accession>A0A2Z7AHZ5</accession>
<dbReference type="PANTHER" id="PTHR45614">
    <property type="entry name" value="MYB PROTEIN-RELATED"/>
    <property type="match status" value="1"/>
</dbReference>
<dbReference type="PANTHER" id="PTHR45614:SF300">
    <property type="entry name" value="MYB TRANSCRIPTION FACTOR"/>
    <property type="match status" value="1"/>
</dbReference>
<keyword evidence="4" id="KW-0238">DNA-binding</keyword>
<organism evidence="10 11">
    <name type="scientific">Dorcoceras hygrometricum</name>
    <dbReference type="NCBI Taxonomy" id="472368"/>
    <lineage>
        <taxon>Eukaryota</taxon>
        <taxon>Viridiplantae</taxon>
        <taxon>Streptophyta</taxon>
        <taxon>Embryophyta</taxon>
        <taxon>Tracheophyta</taxon>
        <taxon>Spermatophyta</taxon>
        <taxon>Magnoliopsida</taxon>
        <taxon>eudicotyledons</taxon>
        <taxon>Gunneridae</taxon>
        <taxon>Pentapetalae</taxon>
        <taxon>asterids</taxon>
        <taxon>lamiids</taxon>
        <taxon>Lamiales</taxon>
        <taxon>Gesneriaceae</taxon>
        <taxon>Didymocarpoideae</taxon>
        <taxon>Trichosporeae</taxon>
        <taxon>Loxocarpinae</taxon>
        <taxon>Dorcoceras</taxon>
    </lineage>
</organism>
<dbReference type="GO" id="GO:0000978">
    <property type="term" value="F:RNA polymerase II cis-regulatory region sequence-specific DNA binding"/>
    <property type="evidence" value="ECO:0007669"/>
    <property type="project" value="TreeGrafter"/>
</dbReference>
<evidence type="ECO:0000256" key="7">
    <source>
        <dbReference type="SAM" id="MobiDB-lite"/>
    </source>
</evidence>
<evidence type="ECO:0000259" key="8">
    <source>
        <dbReference type="PROSITE" id="PS50090"/>
    </source>
</evidence>
<evidence type="ECO:0000313" key="11">
    <source>
        <dbReference type="Proteomes" id="UP000250235"/>
    </source>
</evidence>
<name>A0A2Z7AHZ5_9LAMI</name>
<gene>
    <name evidence="10" type="ORF">F511_35444</name>
</gene>
<dbReference type="FunFam" id="1.10.10.60:FF:000060">
    <property type="entry name" value="MYB transcription factor"/>
    <property type="match status" value="1"/>
</dbReference>
<evidence type="ECO:0000259" key="9">
    <source>
        <dbReference type="PROSITE" id="PS51294"/>
    </source>
</evidence>